<dbReference type="EMBL" id="LN885086">
    <property type="protein sequence ID" value="CUQ65171.1"/>
    <property type="molecule type" value="Genomic_DNA"/>
</dbReference>
<dbReference type="STRING" id="1715989.NITINOP_0195"/>
<proteinExistence type="predicted"/>
<name>A0A0S4KL92_9BACT</name>
<evidence type="ECO:0000313" key="4">
    <source>
        <dbReference type="Proteomes" id="UP000066284"/>
    </source>
</evidence>
<sequence length="110" mass="11859">MASRPKNTMRSSRLFLILGLMVSFWPGGTGAVPSASAEDQAGKSPGVLERIGNTAKKVGDKIEQGFTKAGRKLKEKKVGEKVERKLKKAADKTAQGFKKAGDKIDKKLND</sequence>
<dbReference type="KEGG" id="nio:NITINOP_0195"/>
<dbReference type="Proteomes" id="UP000066284">
    <property type="component" value="Chromosome 1"/>
</dbReference>
<feature type="signal peptide" evidence="2">
    <location>
        <begin position="1"/>
        <end position="31"/>
    </location>
</feature>
<feature type="compositionally biased region" description="Basic and acidic residues" evidence="1">
    <location>
        <begin position="99"/>
        <end position="110"/>
    </location>
</feature>
<evidence type="ECO:0000256" key="2">
    <source>
        <dbReference type="SAM" id="SignalP"/>
    </source>
</evidence>
<feature type="region of interest" description="Disordered" evidence="1">
    <location>
        <begin position="88"/>
        <end position="110"/>
    </location>
</feature>
<organism evidence="3 4">
    <name type="scientific">Candidatus Nitrospira inopinata</name>
    <dbReference type="NCBI Taxonomy" id="1715989"/>
    <lineage>
        <taxon>Bacteria</taxon>
        <taxon>Pseudomonadati</taxon>
        <taxon>Nitrospirota</taxon>
        <taxon>Nitrospiria</taxon>
        <taxon>Nitrospirales</taxon>
        <taxon>Nitrospiraceae</taxon>
        <taxon>Nitrospira</taxon>
    </lineage>
</organism>
<accession>A0A0S4KL92</accession>
<gene>
    <name evidence="3" type="ORF">NITINOP_0195</name>
</gene>
<keyword evidence="2" id="KW-0732">Signal</keyword>
<reference evidence="4" key="1">
    <citation type="submission" date="2015-09" db="EMBL/GenBank/DDBJ databases">
        <authorList>
            <person name="Daims H."/>
        </authorList>
    </citation>
    <scope>NUCLEOTIDE SEQUENCE [LARGE SCALE GENOMIC DNA]</scope>
</reference>
<protein>
    <recommendedName>
        <fullName evidence="5">CsbD-like domain-containing protein</fullName>
    </recommendedName>
</protein>
<dbReference type="RefSeq" id="WP_062481974.1">
    <property type="nucleotide sequence ID" value="NZ_LN885086.1"/>
</dbReference>
<evidence type="ECO:0000256" key="1">
    <source>
        <dbReference type="SAM" id="MobiDB-lite"/>
    </source>
</evidence>
<keyword evidence="4" id="KW-1185">Reference proteome</keyword>
<evidence type="ECO:0008006" key="5">
    <source>
        <dbReference type="Google" id="ProtNLM"/>
    </source>
</evidence>
<evidence type="ECO:0000313" key="3">
    <source>
        <dbReference type="EMBL" id="CUQ65171.1"/>
    </source>
</evidence>
<dbReference type="Gene3D" id="1.10.287.700">
    <property type="entry name" value="Helix hairpin bin"/>
    <property type="match status" value="1"/>
</dbReference>
<feature type="chain" id="PRO_5006623379" description="CsbD-like domain-containing protein" evidence="2">
    <location>
        <begin position="32"/>
        <end position="110"/>
    </location>
</feature>
<dbReference type="AlphaFoldDB" id="A0A0S4KL92"/>